<dbReference type="Pfam" id="PF02156">
    <property type="entry name" value="Glyco_hydro_26"/>
    <property type="match status" value="1"/>
</dbReference>
<evidence type="ECO:0000256" key="5">
    <source>
        <dbReference type="SAM" id="Phobius"/>
    </source>
</evidence>
<dbReference type="RefSeq" id="XP_031023036.1">
    <property type="nucleotide sequence ID" value="XM_031170966.1"/>
</dbReference>
<evidence type="ECO:0000313" key="8">
    <source>
        <dbReference type="Proteomes" id="UP000319731"/>
    </source>
</evidence>
<keyword evidence="3 4" id="KW-0326">Glycosidase</keyword>
<dbReference type="OrthoDB" id="428177at2759"/>
<keyword evidence="5" id="KW-0472">Membrane</keyword>
<evidence type="ECO:0000256" key="1">
    <source>
        <dbReference type="ARBA" id="ARBA00007754"/>
    </source>
</evidence>
<dbReference type="Proteomes" id="UP000319731">
    <property type="component" value="Unassembled WGS sequence"/>
</dbReference>
<keyword evidence="5" id="KW-1133">Transmembrane helix</keyword>
<keyword evidence="8" id="KW-1185">Reference proteome</keyword>
<evidence type="ECO:0000259" key="6">
    <source>
        <dbReference type="PROSITE" id="PS51764"/>
    </source>
</evidence>
<dbReference type="PROSITE" id="PS51764">
    <property type="entry name" value="GH26"/>
    <property type="match status" value="1"/>
</dbReference>
<feature type="domain" description="GH26" evidence="6">
    <location>
        <begin position="61"/>
        <end position="428"/>
    </location>
</feature>
<dbReference type="STRING" id="1806994.A0A507BW12"/>
<dbReference type="PANTHER" id="PTHR40079:SF4">
    <property type="entry name" value="GH26 DOMAIN-CONTAINING PROTEIN-RELATED"/>
    <property type="match status" value="1"/>
</dbReference>
<accession>A0A507BW12</accession>
<reference evidence="7 8" key="1">
    <citation type="journal article" date="2019" name="Sci. Rep.">
        <title>Comparative genomics of chytrid fungi reveal insights into the obligate biotrophic and pathogenic lifestyle of Synchytrium endobioticum.</title>
        <authorList>
            <person name="van de Vossenberg B.T.L.H."/>
            <person name="Warris S."/>
            <person name="Nguyen H.D.T."/>
            <person name="van Gent-Pelzer M.P.E."/>
            <person name="Joly D.L."/>
            <person name="van de Geest H.C."/>
            <person name="Bonants P.J.M."/>
            <person name="Smith D.S."/>
            <person name="Levesque C.A."/>
            <person name="van der Lee T.A.J."/>
        </authorList>
    </citation>
    <scope>NUCLEOTIDE SEQUENCE [LARGE SCALE GENOMIC DNA]</scope>
    <source>
        <strain evidence="7 8">JEL517</strain>
    </source>
</reference>
<evidence type="ECO:0000256" key="3">
    <source>
        <dbReference type="ARBA" id="ARBA00023295"/>
    </source>
</evidence>
<feature type="active site" description="Nucleophile" evidence="4">
    <location>
        <position position="341"/>
    </location>
</feature>
<evidence type="ECO:0000256" key="2">
    <source>
        <dbReference type="ARBA" id="ARBA00022801"/>
    </source>
</evidence>
<dbReference type="PROSITE" id="PS51257">
    <property type="entry name" value="PROKAR_LIPOPROTEIN"/>
    <property type="match status" value="1"/>
</dbReference>
<feature type="active site" description="Proton donor" evidence="4">
    <location>
        <position position="183"/>
    </location>
</feature>
<keyword evidence="2 4" id="KW-0378">Hydrolase</keyword>
<evidence type="ECO:0000313" key="7">
    <source>
        <dbReference type="EMBL" id="TPX31662.1"/>
    </source>
</evidence>
<name>A0A507BW12_9FUNG</name>
<keyword evidence="5" id="KW-0812">Transmembrane</keyword>
<dbReference type="InterPro" id="IPR017853">
    <property type="entry name" value="GH"/>
</dbReference>
<gene>
    <name evidence="7" type="ORF">SmJEL517_g05038</name>
</gene>
<dbReference type="GO" id="GO:0006080">
    <property type="term" value="P:substituted mannan metabolic process"/>
    <property type="evidence" value="ECO:0007669"/>
    <property type="project" value="InterPro"/>
</dbReference>
<dbReference type="PANTHER" id="PTHR40079">
    <property type="entry name" value="MANNAN ENDO-1,4-BETA-MANNOSIDASE E-RELATED"/>
    <property type="match status" value="1"/>
</dbReference>
<comment type="caution">
    <text evidence="7">The sequence shown here is derived from an EMBL/GenBank/DDBJ whole genome shotgun (WGS) entry which is preliminary data.</text>
</comment>
<evidence type="ECO:0000256" key="4">
    <source>
        <dbReference type="PROSITE-ProRule" id="PRU01100"/>
    </source>
</evidence>
<organism evidence="7 8">
    <name type="scientific">Synchytrium microbalum</name>
    <dbReference type="NCBI Taxonomy" id="1806994"/>
    <lineage>
        <taxon>Eukaryota</taxon>
        <taxon>Fungi</taxon>
        <taxon>Fungi incertae sedis</taxon>
        <taxon>Chytridiomycota</taxon>
        <taxon>Chytridiomycota incertae sedis</taxon>
        <taxon>Chytridiomycetes</taxon>
        <taxon>Synchytriales</taxon>
        <taxon>Synchytriaceae</taxon>
        <taxon>Synchytrium</taxon>
    </lineage>
</organism>
<dbReference type="EMBL" id="QEAO01000041">
    <property type="protein sequence ID" value="TPX31662.1"/>
    <property type="molecule type" value="Genomic_DNA"/>
</dbReference>
<dbReference type="Gene3D" id="3.20.20.80">
    <property type="entry name" value="Glycosidases"/>
    <property type="match status" value="1"/>
</dbReference>
<comment type="similarity">
    <text evidence="1 4">Belongs to the glycosyl hydrolase 26 family.</text>
</comment>
<feature type="transmembrane region" description="Helical" evidence="5">
    <location>
        <begin position="12"/>
        <end position="37"/>
    </location>
</feature>
<dbReference type="InterPro" id="IPR000805">
    <property type="entry name" value="Glyco_hydro_26"/>
</dbReference>
<dbReference type="SUPFAM" id="SSF51445">
    <property type="entry name" value="(Trans)glycosidases"/>
    <property type="match status" value="1"/>
</dbReference>
<dbReference type="AlphaFoldDB" id="A0A507BW12"/>
<protein>
    <submittedName>
        <fullName evidence="7">Mannan endo-1,4-beta-mannosidase</fullName>
    </submittedName>
</protein>
<dbReference type="GO" id="GO:0016985">
    <property type="term" value="F:mannan endo-1,4-beta-mannosidase activity"/>
    <property type="evidence" value="ECO:0007669"/>
    <property type="project" value="InterPro"/>
</dbReference>
<dbReference type="InterPro" id="IPR022790">
    <property type="entry name" value="GH26_dom"/>
</dbReference>
<dbReference type="GeneID" id="42006263"/>
<proteinExistence type="inferred from homology"/>
<sequence>MGTAIRKEVLALFFWLKVWVSICILVGCFAFMSFSVWRFHENEVLGLNNPIVIIPGSASCAFGRSGYARLEPPVQRVMYGFSLDWKNDTPTALTTRLNKLPPAVVNAWISFDNNGFNGQSASDLNWFGYETFLLGVGTILEITMVPLVDMSTITTATFTNIAQICASINSKYAVPILLRLGHEMNGNWEPYGQRPTEYVAGYKSMATILRKYTNLTAMVWAPNIGTYYPYASPTAYQQIPPVGTADFKAMDTNSDGVIDEADDPYGPYYPGDDYVDWVGISLYWYPTTFSTVPTPATYVHDAMLGTGPAINTVVDANYNLALHNFYNRFALQKNKPFCFPESGAPVIRNGTAAGAAELNVKQAWWQQTLSASNFATFPKLKLVVNFEESKIQDTYVQDWSQTLNPTVRVAFVNDISTTYRSALIMGSQMTFNCDGSVTMV</sequence>